<name>A0A0F4ZKW9_9PEZI</name>
<organism evidence="2 3">
    <name type="scientific">Thielaviopsis punctulata</name>
    <dbReference type="NCBI Taxonomy" id="72032"/>
    <lineage>
        <taxon>Eukaryota</taxon>
        <taxon>Fungi</taxon>
        <taxon>Dikarya</taxon>
        <taxon>Ascomycota</taxon>
        <taxon>Pezizomycotina</taxon>
        <taxon>Sordariomycetes</taxon>
        <taxon>Hypocreomycetidae</taxon>
        <taxon>Microascales</taxon>
        <taxon>Ceratocystidaceae</taxon>
        <taxon>Thielaviopsis</taxon>
    </lineage>
</organism>
<dbReference type="OrthoDB" id="5352317at2759"/>
<comment type="caution">
    <text evidence="2">The sequence shown here is derived from an EMBL/GenBank/DDBJ whole genome shotgun (WGS) entry which is preliminary data.</text>
</comment>
<dbReference type="Proteomes" id="UP000033483">
    <property type="component" value="Unassembled WGS sequence"/>
</dbReference>
<evidence type="ECO:0000313" key="3">
    <source>
        <dbReference type="Proteomes" id="UP000033483"/>
    </source>
</evidence>
<keyword evidence="1" id="KW-0732">Signal</keyword>
<evidence type="ECO:0000256" key="1">
    <source>
        <dbReference type="SAM" id="SignalP"/>
    </source>
</evidence>
<dbReference type="EMBL" id="LAEV01000214">
    <property type="protein sequence ID" value="KKA30870.1"/>
    <property type="molecule type" value="Genomic_DNA"/>
</dbReference>
<gene>
    <name evidence="2" type="ORF">TD95_000721</name>
</gene>
<protein>
    <submittedName>
        <fullName evidence="2">Uncharacterized protein</fullName>
    </submittedName>
</protein>
<keyword evidence="3" id="KW-1185">Reference proteome</keyword>
<proteinExistence type="predicted"/>
<evidence type="ECO:0000313" key="2">
    <source>
        <dbReference type="EMBL" id="KKA30870.1"/>
    </source>
</evidence>
<feature type="signal peptide" evidence="1">
    <location>
        <begin position="1"/>
        <end position="15"/>
    </location>
</feature>
<dbReference type="AlphaFoldDB" id="A0A0F4ZKW9"/>
<feature type="chain" id="PRO_5013220974" evidence="1">
    <location>
        <begin position="16"/>
        <end position="169"/>
    </location>
</feature>
<sequence>MKTLLTVFLAPAALALPAGPSPESTVAAASADISVPTALQHSAAIDPSSTANTPSDLKGWFIRDMTRRCMSNDHSCTYSFGIESFIHPLVQCIYKVTGQSAATSSVSNIRCEPFFISSGWSGQFGDGQGFTTWSITDHRYIAWPAYSDRDLANGVVVQPDRNYTVYNLD</sequence>
<accession>A0A0F4ZKW9</accession>
<reference evidence="2 3" key="1">
    <citation type="submission" date="2015-03" db="EMBL/GenBank/DDBJ databases">
        <authorList>
            <person name="Radwan O."/>
            <person name="Al-Naeli F.A."/>
            <person name="Rendon G.A."/>
            <person name="Fields C."/>
        </authorList>
    </citation>
    <scope>NUCLEOTIDE SEQUENCE [LARGE SCALE GENOMIC DNA]</scope>
    <source>
        <strain evidence="2">CR-DP1</strain>
    </source>
</reference>